<proteinExistence type="predicted"/>
<gene>
    <name evidence="1" type="ORF">BECKLPF1236B_GA0070989_11385</name>
</gene>
<evidence type="ECO:0000313" key="1">
    <source>
        <dbReference type="EMBL" id="VFK18281.1"/>
    </source>
</evidence>
<sequence>MSKSMSENEREEQKYLAECRAVSDGVHDYLARAHGARYSAPVIEGVLLALYRRYAMDTTNMTLLNLLGRH</sequence>
<reference evidence="1" key="1">
    <citation type="submission" date="2019-02" db="EMBL/GenBank/DDBJ databases">
        <authorList>
            <person name="Gruber-Vodicka R. H."/>
            <person name="Seah K. B. B."/>
        </authorList>
    </citation>
    <scope>NUCLEOTIDE SEQUENCE</scope>
    <source>
        <strain evidence="1">BECK_S313</strain>
    </source>
</reference>
<name>A0A450WML1_9GAMM</name>
<protein>
    <submittedName>
        <fullName evidence="1">Uncharacterized protein</fullName>
    </submittedName>
</protein>
<dbReference type="AlphaFoldDB" id="A0A450WML1"/>
<organism evidence="1">
    <name type="scientific">Candidatus Kentrum sp. LPFa</name>
    <dbReference type="NCBI Taxonomy" id="2126335"/>
    <lineage>
        <taxon>Bacteria</taxon>
        <taxon>Pseudomonadati</taxon>
        <taxon>Pseudomonadota</taxon>
        <taxon>Gammaproteobacteria</taxon>
        <taxon>Candidatus Kentrum</taxon>
    </lineage>
</organism>
<accession>A0A450WML1</accession>
<dbReference type="EMBL" id="CAADFK010000138">
    <property type="protein sequence ID" value="VFK18281.1"/>
    <property type="molecule type" value="Genomic_DNA"/>
</dbReference>